<feature type="transmembrane region" description="Helical" evidence="1">
    <location>
        <begin position="231"/>
        <end position="262"/>
    </location>
</feature>
<feature type="transmembrane region" description="Helical" evidence="1">
    <location>
        <begin position="188"/>
        <end position="210"/>
    </location>
</feature>
<evidence type="ECO:0000313" key="4">
    <source>
        <dbReference type="Proteomes" id="UP000013911"/>
    </source>
</evidence>
<evidence type="ECO:0000256" key="2">
    <source>
        <dbReference type="SAM" id="SignalP"/>
    </source>
</evidence>
<gene>
    <name evidence="3" type="ORF">H131_11288</name>
</gene>
<keyword evidence="1" id="KW-1133">Transmembrane helix</keyword>
<evidence type="ECO:0000256" key="1">
    <source>
        <dbReference type="SAM" id="Phobius"/>
    </source>
</evidence>
<reference evidence="3 4" key="1">
    <citation type="submission" date="2013-04" db="EMBL/GenBank/DDBJ databases">
        <title>Draft genome of the heavy metal tolerant bacterium Lysinibacillus sphaericus strain OT4b.31.</title>
        <authorList>
            <person name="Pena-Montenegro T.D."/>
            <person name="Dussan J."/>
        </authorList>
    </citation>
    <scope>NUCLEOTIDE SEQUENCE [LARGE SCALE GENOMIC DNA]</scope>
    <source>
        <strain evidence="3 4">OT4b.31</strain>
    </source>
</reference>
<sequence>MGTCKLSFILLFLVAMMAYPMTSTAETWKTDAVEVDICIIGVDNHFVYKIPKHLHNDTTYFEMKDYLEGSLSRHWKVEKVHYETNQSNVAYTFFIEDLFQKKQNGQLKIAIPYSILVGMFGEEENIQLRIMASKLTNWQVNATEWASLGFVQPFTFLSEREYVFEGAVNELLQQRVGHLDGSIVKGQMILYSVIYFSFILWQVATCLLFARRLKKRILQRPEEMHQFRKLNYMYQIMPLMIIIAQIVFLVMSGLLTAFGLYFNPGIDLLFIAGPILLNIIVLPMFFVTTEHEISKELRNNSLGTGM</sequence>
<keyword evidence="1" id="KW-0472">Membrane</keyword>
<feature type="transmembrane region" description="Helical" evidence="1">
    <location>
        <begin position="268"/>
        <end position="288"/>
    </location>
</feature>
<dbReference type="HOGENOM" id="CLU_908520_0_0_9"/>
<name>R7ZFD2_LYSSH</name>
<dbReference type="RefSeq" id="WP_010859203.1">
    <property type="nucleotide sequence ID" value="NZ_KB933398.1"/>
</dbReference>
<proteinExistence type="predicted"/>
<dbReference type="EMBL" id="AQPX01000017">
    <property type="protein sequence ID" value="EON72719.1"/>
    <property type="molecule type" value="Genomic_DNA"/>
</dbReference>
<dbReference type="PATRIC" id="fig|1285586.5.peg.2292"/>
<organism evidence="3 4">
    <name type="scientific">Lysinibacillus sphaericus OT4b.31</name>
    <dbReference type="NCBI Taxonomy" id="1285586"/>
    <lineage>
        <taxon>Bacteria</taxon>
        <taxon>Bacillati</taxon>
        <taxon>Bacillota</taxon>
        <taxon>Bacilli</taxon>
        <taxon>Bacillales</taxon>
        <taxon>Bacillaceae</taxon>
        <taxon>Lysinibacillus</taxon>
    </lineage>
</organism>
<evidence type="ECO:0000313" key="3">
    <source>
        <dbReference type="EMBL" id="EON72719.1"/>
    </source>
</evidence>
<keyword evidence="2" id="KW-0732">Signal</keyword>
<feature type="signal peptide" evidence="2">
    <location>
        <begin position="1"/>
        <end position="25"/>
    </location>
</feature>
<dbReference type="eggNOG" id="ENOG5030BZ0">
    <property type="taxonomic scope" value="Bacteria"/>
</dbReference>
<feature type="chain" id="PRO_5004461614" evidence="2">
    <location>
        <begin position="26"/>
        <end position="306"/>
    </location>
</feature>
<dbReference type="Proteomes" id="UP000013911">
    <property type="component" value="Unassembled WGS sequence"/>
</dbReference>
<comment type="caution">
    <text evidence="3">The sequence shown here is derived from an EMBL/GenBank/DDBJ whole genome shotgun (WGS) entry which is preliminary data.</text>
</comment>
<accession>R7ZFD2</accession>
<keyword evidence="1" id="KW-0812">Transmembrane</keyword>
<protein>
    <submittedName>
        <fullName evidence="3">Uncharacterized protein</fullName>
    </submittedName>
</protein>
<dbReference type="AlphaFoldDB" id="R7ZFD2"/>